<accession>A0A5K7S896</accession>
<organism evidence="1 2">
    <name type="scientific">Aquipluma nitroreducens</name>
    <dbReference type="NCBI Taxonomy" id="2010828"/>
    <lineage>
        <taxon>Bacteria</taxon>
        <taxon>Pseudomonadati</taxon>
        <taxon>Bacteroidota</taxon>
        <taxon>Bacteroidia</taxon>
        <taxon>Marinilabiliales</taxon>
        <taxon>Prolixibacteraceae</taxon>
        <taxon>Aquipluma</taxon>
    </lineage>
</organism>
<sequence length="61" mass="6945">MEEFYGVLVNFINEKNDLADWEKLTEEQRNGIADAIDEIDSGKGIAHEKVMATARKKYNNA</sequence>
<reference evidence="1" key="1">
    <citation type="journal article" date="2020" name="Int. J. Syst. Evol. Microbiol.">
        <title>Aquipluma nitroreducens gen. nov. sp. nov., a novel facultatively anaerobic bacterium isolated from a freshwater lake.</title>
        <authorList>
            <person name="Watanabe M."/>
            <person name="Kojima H."/>
            <person name="Fukui M."/>
        </authorList>
    </citation>
    <scope>NUCLEOTIDE SEQUENCE</scope>
    <source>
        <strain evidence="1">MeG22</strain>
    </source>
</reference>
<evidence type="ECO:0000313" key="1">
    <source>
        <dbReference type="EMBL" id="BBE17544.1"/>
    </source>
</evidence>
<dbReference type="Proteomes" id="UP001193389">
    <property type="component" value="Chromosome"/>
</dbReference>
<gene>
    <name evidence="1" type="ORF">AQPE_1700</name>
</gene>
<protein>
    <submittedName>
        <fullName evidence="1">Uncharacterized protein</fullName>
    </submittedName>
</protein>
<name>A0A5K7S896_9BACT</name>
<dbReference type="KEGG" id="anf:AQPE_1700"/>
<evidence type="ECO:0000313" key="2">
    <source>
        <dbReference type="Proteomes" id="UP001193389"/>
    </source>
</evidence>
<keyword evidence="2" id="KW-1185">Reference proteome</keyword>
<proteinExistence type="predicted"/>
<dbReference type="EMBL" id="AP018694">
    <property type="protein sequence ID" value="BBE17544.1"/>
    <property type="molecule type" value="Genomic_DNA"/>
</dbReference>
<dbReference type="AlphaFoldDB" id="A0A5K7S896"/>